<feature type="transmembrane region" description="Helical" evidence="11">
    <location>
        <begin position="984"/>
        <end position="1004"/>
    </location>
</feature>
<keyword evidence="5" id="KW-0677">Repeat</keyword>
<dbReference type="FunFam" id="3.40.50.300:FF:000066">
    <property type="entry name" value="ABC transporter B family member 1"/>
    <property type="match status" value="2"/>
</dbReference>
<dbReference type="Gene3D" id="1.20.1560.10">
    <property type="entry name" value="ABC transporter type 1, transmembrane domain"/>
    <property type="match status" value="1"/>
</dbReference>
<proteinExistence type="inferred from homology"/>
<feature type="transmembrane region" description="Helical" evidence="11">
    <location>
        <begin position="291"/>
        <end position="312"/>
    </location>
</feature>
<feature type="transmembrane region" description="Helical" evidence="11">
    <location>
        <begin position="112"/>
        <end position="132"/>
    </location>
</feature>
<dbReference type="InterPro" id="IPR017871">
    <property type="entry name" value="ABC_transporter-like_CS"/>
</dbReference>
<keyword evidence="3" id="KW-0813">Transport</keyword>
<evidence type="ECO:0000256" key="4">
    <source>
        <dbReference type="ARBA" id="ARBA00022692"/>
    </source>
</evidence>
<comment type="caution">
    <text evidence="14">The sequence shown here is derived from an EMBL/GenBank/DDBJ whole genome shotgun (WGS) entry which is preliminary data.</text>
</comment>
<evidence type="ECO:0000313" key="14">
    <source>
        <dbReference type="EMBL" id="KAB1200426.1"/>
    </source>
</evidence>
<dbReference type="GO" id="GO:0010329">
    <property type="term" value="F:auxin efflux transmembrane transporter activity"/>
    <property type="evidence" value="ECO:0007669"/>
    <property type="project" value="UniProtKB-ARBA"/>
</dbReference>
<dbReference type="PROSITE" id="PS00211">
    <property type="entry name" value="ABC_TRANSPORTER_1"/>
    <property type="match status" value="2"/>
</dbReference>
<evidence type="ECO:0000256" key="3">
    <source>
        <dbReference type="ARBA" id="ARBA00022448"/>
    </source>
</evidence>
<dbReference type="Pfam" id="PF00005">
    <property type="entry name" value="ABC_tran"/>
    <property type="match status" value="2"/>
</dbReference>
<protein>
    <submittedName>
        <fullName evidence="14">ABC transporter B family member 21</fullName>
    </submittedName>
</protein>
<feature type="domain" description="ABC transporter" evidence="12">
    <location>
        <begin position="387"/>
        <end position="623"/>
    </location>
</feature>
<dbReference type="InterPro" id="IPR036640">
    <property type="entry name" value="ABC1_TM_sf"/>
</dbReference>
<dbReference type="GO" id="GO:0005743">
    <property type="term" value="C:mitochondrial inner membrane"/>
    <property type="evidence" value="ECO:0007669"/>
    <property type="project" value="TreeGrafter"/>
</dbReference>
<evidence type="ECO:0000256" key="8">
    <source>
        <dbReference type="ARBA" id="ARBA00022989"/>
    </source>
</evidence>
<evidence type="ECO:0000259" key="13">
    <source>
        <dbReference type="PROSITE" id="PS50929"/>
    </source>
</evidence>
<dbReference type="InterPro" id="IPR003439">
    <property type="entry name" value="ABC_transporter-like_ATP-bd"/>
</dbReference>
<feature type="transmembrane region" description="Helical" evidence="11">
    <location>
        <begin position="61"/>
        <end position="91"/>
    </location>
</feature>
<keyword evidence="4 11" id="KW-0812">Transmembrane</keyword>
<dbReference type="SUPFAM" id="SSF52540">
    <property type="entry name" value="P-loop containing nucleoside triphosphate hydrolases"/>
    <property type="match status" value="2"/>
</dbReference>
<keyword evidence="7" id="KW-0067">ATP-binding</keyword>
<dbReference type="SUPFAM" id="SSF90123">
    <property type="entry name" value="ABC transporter transmembrane region"/>
    <property type="match status" value="2"/>
</dbReference>
<dbReference type="GO" id="GO:0010328">
    <property type="term" value="F:auxin influx transmembrane transporter activity"/>
    <property type="evidence" value="ECO:0007669"/>
    <property type="project" value="UniProtKB-ARBA"/>
</dbReference>
<dbReference type="InterPro" id="IPR039421">
    <property type="entry name" value="Type_1_exporter"/>
</dbReference>
<evidence type="ECO:0000256" key="9">
    <source>
        <dbReference type="ARBA" id="ARBA00023136"/>
    </source>
</evidence>
<dbReference type="GO" id="GO:0015421">
    <property type="term" value="F:ABC-type oligopeptide transporter activity"/>
    <property type="evidence" value="ECO:0007669"/>
    <property type="project" value="TreeGrafter"/>
</dbReference>
<feature type="domain" description="ABC transmembrane type-1" evidence="13">
    <location>
        <begin position="724"/>
        <end position="1010"/>
    </location>
</feature>
<feature type="transmembrane region" description="Helical" evidence="11">
    <location>
        <begin position="867"/>
        <end position="884"/>
    </location>
</feature>
<dbReference type="CDD" id="cd18577">
    <property type="entry name" value="ABC_6TM_Pgp_ABCB1_D1_like"/>
    <property type="match status" value="1"/>
</dbReference>
<evidence type="ECO:0000313" key="15">
    <source>
        <dbReference type="Proteomes" id="UP000516437"/>
    </source>
</evidence>
<dbReference type="GO" id="GO:0005886">
    <property type="term" value="C:plasma membrane"/>
    <property type="evidence" value="ECO:0007669"/>
    <property type="project" value="UniProtKB-SubCell"/>
</dbReference>
<organism evidence="14 15">
    <name type="scientific">Morella rubra</name>
    <name type="common">Chinese bayberry</name>
    <dbReference type="NCBI Taxonomy" id="262757"/>
    <lineage>
        <taxon>Eukaryota</taxon>
        <taxon>Viridiplantae</taxon>
        <taxon>Streptophyta</taxon>
        <taxon>Embryophyta</taxon>
        <taxon>Tracheophyta</taxon>
        <taxon>Spermatophyta</taxon>
        <taxon>Magnoliopsida</taxon>
        <taxon>eudicotyledons</taxon>
        <taxon>Gunneridae</taxon>
        <taxon>Pentapetalae</taxon>
        <taxon>rosids</taxon>
        <taxon>fabids</taxon>
        <taxon>Fagales</taxon>
        <taxon>Myricaceae</taxon>
        <taxon>Morella</taxon>
    </lineage>
</organism>
<evidence type="ECO:0000256" key="1">
    <source>
        <dbReference type="ARBA" id="ARBA00004651"/>
    </source>
</evidence>
<dbReference type="OrthoDB" id="6500128at2759"/>
<dbReference type="CDD" id="cd18578">
    <property type="entry name" value="ABC_6TM_Pgp_ABCB1_D2_like"/>
    <property type="match status" value="1"/>
</dbReference>
<dbReference type="PANTHER" id="PTHR43394">
    <property type="entry name" value="ATP-DEPENDENT PERMEASE MDL1, MITOCHONDRIAL"/>
    <property type="match status" value="1"/>
</dbReference>
<feature type="domain" description="ABC transmembrane type-1" evidence="13">
    <location>
        <begin position="65"/>
        <end position="352"/>
    </location>
</feature>
<keyword evidence="10" id="KW-0325">Glycoprotein</keyword>
<reference evidence="14 15" key="1">
    <citation type="journal article" date="2019" name="Plant Biotechnol. J.">
        <title>The red bayberry genome and genetic basis of sex determination.</title>
        <authorList>
            <person name="Jia H.M."/>
            <person name="Jia H.J."/>
            <person name="Cai Q.L."/>
            <person name="Wang Y."/>
            <person name="Zhao H.B."/>
            <person name="Yang W.F."/>
            <person name="Wang G.Y."/>
            <person name="Li Y.H."/>
            <person name="Zhan D.L."/>
            <person name="Shen Y.T."/>
            <person name="Niu Q.F."/>
            <person name="Chang L."/>
            <person name="Qiu J."/>
            <person name="Zhao L."/>
            <person name="Xie H.B."/>
            <person name="Fu W.Y."/>
            <person name="Jin J."/>
            <person name="Li X.W."/>
            <person name="Jiao Y."/>
            <person name="Zhou C.C."/>
            <person name="Tu T."/>
            <person name="Chai C.Y."/>
            <person name="Gao J.L."/>
            <person name="Fan L.J."/>
            <person name="van de Weg E."/>
            <person name="Wang J.Y."/>
            <person name="Gao Z.S."/>
        </authorList>
    </citation>
    <scope>NUCLEOTIDE SEQUENCE [LARGE SCALE GENOMIC DNA]</scope>
    <source>
        <tissue evidence="14">Leaves</tissue>
    </source>
</reference>
<evidence type="ECO:0000256" key="11">
    <source>
        <dbReference type="SAM" id="Phobius"/>
    </source>
</evidence>
<keyword evidence="8 11" id="KW-1133">Transmembrane helix</keyword>
<feature type="transmembrane region" description="Helical" evidence="11">
    <location>
        <begin position="211"/>
        <end position="231"/>
    </location>
</feature>
<dbReference type="Gene3D" id="3.40.50.300">
    <property type="entry name" value="P-loop containing nucleotide triphosphate hydrolases"/>
    <property type="match status" value="2"/>
</dbReference>
<keyword evidence="9 11" id="KW-0472">Membrane</keyword>
<dbReference type="FunFam" id="1.20.1560.10:FF:000009">
    <property type="entry name" value="ABC transporter B family member 1"/>
    <property type="match status" value="1"/>
</dbReference>
<dbReference type="FunFam" id="1.20.1560.10:FF:000044">
    <property type="entry name" value="ABC transporter B family member 9"/>
    <property type="match status" value="1"/>
</dbReference>
<keyword evidence="15" id="KW-1185">Reference proteome</keyword>
<feature type="transmembrane region" description="Helical" evidence="11">
    <location>
        <begin position="764"/>
        <end position="787"/>
    </location>
</feature>
<feature type="transmembrane region" description="Helical" evidence="11">
    <location>
        <begin position="720"/>
        <end position="744"/>
    </location>
</feature>
<sequence length="1290" mass="139428">MDIENRLNENHKDAPLENSLEAEKNLNMLGDQEDLEKSGGDQNAKTVPFLKLFSFADFTDVVLMIVGTLGAIGNGLGMPLLTVFFGEMINVIGSNQNSKGVIQAVSKVCLKLIYLAAGIGVAGFLQMASWMVTGERQAARIRGLYLKTILRQDVAFFDKETNTGEVVGRMSGDTVLIQDAMGEKVGKFVQLVSTFIGGFFVAFFKGWLLALVMLATLPLLVASAGLMSIVVSKTASRGQGAYANAANVVEQTISSIRTVASFTGEKQAVNNYKKFLAKAYKYGVYEGTASAFGLAMFFFAVFCSFAMSIWFGSKMILHKGYRGGDVLTVITAILTGSVSLGEASPCMSAVAAGKAAAYKMFETIQRKPEIDVYDTKGKILDDIHGDIELRDVFFSYPARPDEQIFSGFSLDIPRGTTAALVGQSGSGKSTVISLIERFYDPQAGEVLIDGINLKDFQLKWIRQKIGLVSQEPVLFASSIKDNIAYGKDGATTEEIRTAAELANAAKFIDNMPQGLDTVVGEHGTQLSGGQKQRVALARAILKDPRILLLDEATSALDTESERIVQEALDRIMVDRTTVIVAHRLSTVRNAGMIAVIQGGNIVEKGSHLELIKDPDGAYSQLIRLQEVNRESREAVDDENRSEITLESFRQSSLGHSQRVPSVRSVSRGSSVNSSSRRSFVVTAFGLPIEVPVPDDELAEPEEKFPKVSIGRLAFLNKPEIPFLLLGSIAAIISGTIFPLFGMLLSRVIKAFYEPPHELRSDSNFWSLIFVVLGAISLLAIPARGYLLSVAGCKLIQRIRLMCFEKLVRMEVGWFDEPQHSSGSIGARLSADAARVRALVGDALGQLLHVIASAVAGLVIAFFASWQMAFIVLAMFPLIGINAYVQLKFMKGFSGDAKMTYEEASQVAKDAVGSIRTVASFGVEEKVMHLYRRKCEGPMKAGVRQGLITGIGFGTSFGLLFLVYAGSFYAGARLVAAGKAVFSDIFQVFFALTMAATGVSLSSSIGPDTGKAKDAAASIFSIVDQQSQIDPSDESGMTLDNLKGDIELCHVSFKYPCRPDVQIFRDLSLAIPSGKTVALVGQSGSGKSTVISLLQRFYDPDSGHITLDGNDIWKFQVKWLRQQMGLVSQEPVLFNDTIRANIAYGKEGNATEAEIIAAAELANAHGFISGLKQGYDTMVGERGVQLSGGQKQRIAIARAMIKNPKILLLDEATSALDAESERVVQDALDRVMVDRTTVVVAHRLSTIKNADVIAVVKNGVIAEKGKHEALIDIKDGFYASLATLHTNLSTA</sequence>
<name>A0A6A1UJR5_9ROSI</name>
<dbReference type="EMBL" id="RXIC02000163">
    <property type="protein sequence ID" value="KAB1200426.1"/>
    <property type="molecule type" value="Genomic_DNA"/>
</dbReference>
<dbReference type="InterPro" id="IPR003593">
    <property type="entry name" value="AAA+_ATPase"/>
</dbReference>
<accession>A0A6A1UJR5</accession>
<dbReference type="GO" id="GO:0016887">
    <property type="term" value="F:ATP hydrolysis activity"/>
    <property type="evidence" value="ECO:0007669"/>
    <property type="project" value="InterPro"/>
</dbReference>
<evidence type="ECO:0000256" key="2">
    <source>
        <dbReference type="ARBA" id="ARBA00007577"/>
    </source>
</evidence>
<feature type="domain" description="ABC transporter" evidence="12">
    <location>
        <begin position="1045"/>
        <end position="1282"/>
    </location>
</feature>
<feature type="transmembrane region" description="Helical" evidence="11">
    <location>
        <begin position="945"/>
        <end position="964"/>
    </location>
</feature>
<feature type="transmembrane region" description="Helical" evidence="11">
    <location>
        <begin position="188"/>
        <end position="204"/>
    </location>
</feature>
<comment type="subcellular location">
    <subcellularLocation>
        <location evidence="1">Cell membrane</location>
        <topology evidence="1">Multi-pass membrane protein</topology>
    </subcellularLocation>
</comment>
<comment type="similarity">
    <text evidence="2">Belongs to the ABC transporter superfamily. ABCB family. Multidrug resistance exporter (TC 3.A.1.201) subfamily.</text>
</comment>
<dbReference type="Proteomes" id="UP000516437">
    <property type="component" value="Unassembled WGS sequence"/>
</dbReference>
<evidence type="ECO:0000256" key="10">
    <source>
        <dbReference type="ARBA" id="ARBA00023180"/>
    </source>
</evidence>
<evidence type="ECO:0000259" key="12">
    <source>
        <dbReference type="PROSITE" id="PS50893"/>
    </source>
</evidence>
<dbReference type="Pfam" id="PF00664">
    <property type="entry name" value="ABC_membrane"/>
    <property type="match status" value="2"/>
</dbReference>
<evidence type="ECO:0000256" key="7">
    <source>
        <dbReference type="ARBA" id="ARBA00022840"/>
    </source>
</evidence>
<dbReference type="CDD" id="cd03249">
    <property type="entry name" value="ABC_MTABC3_MDL1_MDL2"/>
    <property type="match status" value="2"/>
</dbReference>
<gene>
    <name evidence="14" type="ORF">CJ030_MR0G007249</name>
</gene>
<dbReference type="GO" id="GO:0005524">
    <property type="term" value="F:ATP binding"/>
    <property type="evidence" value="ECO:0007669"/>
    <property type="project" value="UniProtKB-KW"/>
</dbReference>
<evidence type="ECO:0000256" key="5">
    <source>
        <dbReference type="ARBA" id="ARBA00022737"/>
    </source>
</evidence>
<dbReference type="PROSITE" id="PS50893">
    <property type="entry name" value="ABC_TRANSPORTER_2"/>
    <property type="match status" value="2"/>
</dbReference>
<dbReference type="PANTHER" id="PTHR43394:SF16">
    <property type="entry name" value="ABC TRANSPORTER B FAMILY MEMBER 4-LIKE ISOFORM X1"/>
    <property type="match status" value="1"/>
</dbReference>
<dbReference type="InterPro" id="IPR011527">
    <property type="entry name" value="ABC1_TM_dom"/>
</dbReference>
<dbReference type="GO" id="GO:0090374">
    <property type="term" value="P:oligopeptide export from mitochondrion"/>
    <property type="evidence" value="ECO:0007669"/>
    <property type="project" value="TreeGrafter"/>
</dbReference>
<evidence type="ECO:0000256" key="6">
    <source>
        <dbReference type="ARBA" id="ARBA00022741"/>
    </source>
</evidence>
<dbReference type="SMART" id="SM00382">
    <property type="entry name" value="AAA"/>
    <property type="match status" value="2"/>
</dbReference>
<keyword evidence="6" id="KW-0547">Nucleotide-binding</keyword>
<dbReference type="InterPro" id="IPR027417">
    <property type="entry name" value="P-loop_NTPase"/>
</dbReference>
<dbReference type="PROSITE" id="PS50929">
    <property type="entry name" value="ABC_TM1F"/>
    <property type="match status" value="2"/>
</dbReference>